<dbReference type="Proteomes" id="UP000232688">
    <property type="component" value="Unassembled WGS sequence"/>
</dbReference>
<feature type="domain" description="Phospholipid/glycerol acyltransferase" evidence="3">
    <location>
        <begin position="33"/>
        <end position="117"/>
    </location>
</feature>
<dbReference type="Proteomes" id="UP000684084">
    <property type="component" value="Unassembled WGS sequence"/>
</dbReference>
<reference evidence="4" key="5">
    <citation type="submission" date="2020-05" db="EMBL/GenBank/DDBJ databases">
        <authorList>
            <person name="Rincon C."/>
            <person name="Sanders R I."/>
            <person name="Robbins C."/>
            <person name="Chaturvedi A."/>
        </authorList>
    </citation>
    <scope>NUCLEOTIDE SEQUENCE</scope>
    <source>
        <strain evidence="4">CHB12</strain>
    </source>
</reference>
<evidence type="ECO:0000313" key="4">
    <source>
        <dbReference type="EMBL" id="CAB5373745.1"/>
    </source>
</evidence>
<evidence type="ECO:0000313" key="8">
    <source>
        <dbReference type="Proteomes" id="UP000232722"/>
    </source>
</evidence>
<dbReference type="EMBL" id="LLXH01000900">
    <property type="protein sequence ID" value="PKC62087.1"/>
    <property type="molecule type" value="Genomic_DNA"/>
</dbReference>
<evidence type="ECO:0000313" key="6">
    <source>
        <dbReference type="EMBL" id="PKC62087.1"/>
    </source>
</evidence>
<dbReference type="EMBL" id="LLXJ01000646">
    <property type="protein sequence ID" value="PKC07388.1"/>
    <property type="molecule type" value="Genomic_DNA"/>
</dbReference>
<sequence length="676" mass="77437">MSIVRKILYSIIRFFAKIIFTIFYRDHGAFHRENFPKDDGTPILFIAAPHGNFLMDAITIFVACPRNMYFLSAKANFNYPIFGTIITILGCIPVTRPQDAERINGDGLVKVIDEGKKVTGEGLGKVLQVGDTLYVEFERPNDNEMLKEASGTVEEIINDDLVRIKEPGMKWLTKGRRKGKFRRLVEYGNVFIRVERGNTMKTLEGLNFIPKSVTQSVSRSWDRLSSSPGKLPFPINDDQPDEIVVCPQNPEATERTPLLNASESSSYHKTQSSSRPTSTYKPNFPSVPDIPTTYSYIHMPPHSEVYSAVYNHFSKSQCVAIFPEGTSHDNEHMLSLKYGCAVMSLGYLASKEPDAFGKERKLKIVPCGLNFFNRHRFRSRVFVDVGQPIEIEQRLVDLYRSGGEGKRQACQELLKTIQTSLTELTVNAPDYNTLLFFKTASRLYRENLPSELSFSKKLALLRKIAKKYTANTPPTDEARKLKYEVVMYIQKLRSHRLSPPHMSTTPVSLFLYLPLLVILFILTMPGLILFSPIGLIAKYVGKKQGENAMLYDDNSLAITRWPGRDVIATWKMMSGLVLFITFDIIYSIIMVHFIKKCNLYEFHGRKDIFILGFCIFAFFWTVIAYATILLWERLCWVGKRTWVGVWSLFNPRERKSLTSWRNELTIRVCRWVDNGE</sequence>
<dbReference type="EMBL" id="CAGKOT010000032">
    <property type="protein sequence ID" value="CAB5373745.1"/>
    <property type="molecule type" value="Genomic_DNA"/>
</dbReference>
<dbReference type="Pfam" id="PF01553">
    <property type="entry name" value="Acyltransferase"/>
    <property type="match status" value="1"/>
</dbReference>
<feature type="transmembrane region" description="Helical" evidence="2">
    <location>
        <begin position="7"/>
        <end position="24"/>
    </location>
</feature>
<evidence type="ECO:0000259" key="3">
    <source>
        <dbReference type="Pfam" id="PF01553"/>
    </source>
</evidence>
<dbReference type="VEuPathDB" id="FungiDB:FUN_018594"/>
<dbReference type="OrthoDB" id="1044435at2759"/>
<feature type="region of interest" description="Disordered" evidence="1">
    <location>
        <begin position="250"/>
        <end position="284"/>
    </location>
</feature>
<dbReference type="GO" id="GO:0008654">
    <property type="term" value="P:phospholipid biosynthetic process"/>
    <property type="evidence" value="ECO:0007669"/>
    <property type="project" value="TreeGrafter"/>
</dbReference>
<dbReference type="SUPFAM" id="SSF69593">
    <property type="entry name" value="Glycerol-3-phosphate (1)-acyltransferase"/>
    <property type="match status" value="2"/>
</dbReference>
<feature type="transmembrane region" description="Helical" evidence="2">
    <location>
        <begin position="76"/>
        <end position="95"/>
    </location>
</feature>
<gene>
    <name evidence="4" type="ORF">CHRIB12_LOCUS14142</name>
    <name evidence="6" type="ORF">RhiirA1_522895</name>
    <name evidence="5" type="ORF">RhiirA5_480122</name>
</gene>
<dbReference type="PANTHER" id="PTHR31605">
    <property type="entry name" value="GLYCEROL-3-PHOSPHATE O-ACYLTRANSFERASE 1"/>
    <property type="match status" value="1"/>
</dbReference>
<protein>
    <recommendedName>
        <fullName evidence="3">Phospholipid/glycerol acyltransferase domain-containing protein</fullName>
    </recommendedName>
</protein>
<evidence type="ECO:0000256" key="1">
    <source>
        <dbReference type="SAM" id="MobiDB-lite"/>
    </source>
</evidence>
<feature type="compositionally biased region" description="Polar residues" evidence="1">
    <location>
        <begin position="259"/>
        <end position="281"/>
    </location>
</feature>
<reference evidence="6 7" key="4">
    <citation type="submission" date="2017-10" db="EMBL/GenBank/DDBJ databases">
        <title>Genome analyses suggest a sexual origin of heterokaryosis in a supposedly ancient asexual fungus.</title>
        <authorList>
            <person name="Corradi N."/>
            <person name="Sedzielewska K."/>
            <person name="Noel J."/>
            <person name="Charron P."/>
            <person name="Farinelli L."/>
            <person name="Marton T."/>
            <person name="Kruger M."/>
            <person name="Pelin A."/>
            <person name="Brachmann A."/>
            <person name="Corradi N."/>
        </authorList>
    </citation>
    <scope>NUCLEOTIDE SEQUENCE [LARGE SCALE GENOMIC DNA]</scope>
    <source>
        <strain evidence="6 7">A1</strain>
    </source>
</reference>
<feature type="transmembrane region" description="Helical" evidence="2">
    <location>
        <begin position="44"/>
        <end position="64"/>
    </location>
</feature>
<dbReference type="PANTHER" id="PTHR31605:SF0">
    <property type="entry name" value="GLYCEROL-3-PHOSPHATE O-ACYLTRANSFERASE 1"/>
    <property type="match status" value="1"/>
</dbReference>
<comment type="caution">
    <text evidence="6">The sequence shown here is derived from an EMBL/GenBank/DDBJ whole genome shotgun (WGS) entry which is preliminary data.</text>
</comment>
<proteinExistence type="predicted"/>
<evidence type="ECO:0000313" key="7">
    <source>
        <dbReference type="Proteomes" id="UP000232688"/>
    </source>
</evidence>
<dbReference type="GO" id="GO:0016287">
    <property type="term" value="F:glycerone-phosphate O-acyltransferase activity"/>
    <property type="evidence" value="ECO:0007669"/>
    <property type="project" value="TreeGrafter"/>
</dbReference>
<dbReference type="InterPro" id="IPR002123">
    <property type="entry name" value="Plipid/glycerol_acylTrfase"/>
</dbReference>
<dbReference type="GO" id="GO:0004366">
    <property type="term" value="F:glycerol-3-phosphate O-acyltransferase activity"/>
    <property type="evidence" value="ECO:0007669"/>
    <property type="project" value="TreeGrafter"/>
</dbReference>
<dbReference type="VEuPathDB" id="FungiDB:RhiirFUN_015032"/>
<organism evidence="6 7">
    <name type="scientific">Rhizophagus irregularis</name>
    <dbReference type="NCBI Taxonomy" id="588596"/>
    <lineage>
        <taxon>Eukaryota</taxon>
        <taxon>Fungi</taxon>
        <taxon>Fungi incertae sedis</taxon>
        <taxon>Mucoromycota</taxon>
        <taxon>Glomeromycotina</taxon>
        <taxon>Glomeromycetes</taxon>
        <taxon>Glomerales</taxon>
        <taxon>Glomeraceae</taxon>
        <taxon>Rhizophagus</taxon>
    </lineage>
</organism>
<evidence type="ECO:0000256" key="2">
    <source>
        <dbReference type="SAM" id="Phobius"/>
    </source>
</evidence>
<keyword evidence="2" id="KW-0812">Transmembrane</keyword>
<feature type="transmembrane region" description="Helical" evidence="2">
    <location>
        <begin position="576"/>
        <end position="594"/>
    </location>
</feature>
<reference evidence="5 8" key="1">
    <citation type="submission" date="2016-04" db="EMBL/GenBank/DDBJ databases">
        <title>Genome analyses suggest a sexual origin of heterokaryosis in a supposedly ancient asexual fungus.</title>
        <authorList>
            <person name="Ropars J."/>
            <person name="Sedzielewska K."/>
            <person name="Noel J."/>
            <person name="Charron P."/>
            <person name="Farinelli L."/>
            <person name="Marton T."/>
            <person name="Kruger M."/>
            <person name="Pelin A."/>
            <person name="Brachmann A."/>
            <person name="Corradi N."/>
        </authorList>
    </citation>
    <scope>NUCLEOTIDE SEQUENCE [LARGE SCALE GENOMIC DNA]</scope>
    <source>
        <strain evidence="5 8">A5</strain>
    </source>
</reference>
<dbReference type="AlphaFoldDB" id="A0A2I1F1I4"/>
<accession>A0A2I1F1I4</accession>
<keyword evidence="2" id="KW-1133">Transmembrane helix</keyword>
<keyword evidence="2" id="KW-0472">Membrane</keyword>
<feature type="transmembrane region" description="Helical" evidence="2">
    <location>
        <begin position="509"/>
        <end position="537"/>
    </location>
</feature>
<dbReference type="VEuPathDB" id="FungiDB:RhiirA1_522895"/>
<reference evidence="5 8" key="2">
    <citation type="submission" date="2017-09" db="EMBL/GenBank/DDBJ databases">
        <title>Extensive intraspecific genome diversity in a model arbuscular mycorrhizal fungus.</title>
        <authorList>
            <person name="Chen E.C."/>
            <person name="Morin E."/>
            <person name="Beaudet D."/>
            <person name="Noel J."/>
            <person name="Ndikumana S."/>
            <person name="Charron P."/>
            <person name="St-Onge C."/>
            <person name="Giorgi J."/>
            <person name="Grigoriev I.V."/>
            <person name="Roux C."/>
            <person name="Martin F.M."/>
            <person name="Corradi N."/>
        </authorList>
    </citation>
    <scope>NUCLEOTIDE SEQUENCE [LARGE SCALE GENOMIC DNA]</scope>
    <source>
        <strain evidence="5 8">A5</strain>
    </source>
</reference>
<dbReference type="Proteomes" id="UP000232722">
    <property type="component" value="Unassembled WGS sequence"/>
</dbReference>
<name>A0A2I1F1I4_9GLOM</name>
<feature type="transmembrane region" description="Helical" evidence="2">
    <location>
        <begin position="609"/>
        <end position="631"/>
    </location>
</feature>
<evidence type="ECO:0000313" key="5">
    <source>
        <dbReference type="EMBL" id="PKC07388.1"/>
    </source>
</evidence>
<dbReference type="InterPro" id="IPR052744">
    <property type="entry name" value="GPAT/DAPAT"/>
</dbReference>
<reference evidence="6 7" key="3">
    <citation type="submission" date="2017-10" db="EMBL/GenBank/DDBJ databases">
        <title>Extensive intraspecific genome diversity in a model arbuscular mycorrhizal fungus.</title>
        <authorList>
            <person name="Chen E.C.H."/>
            <person name="Morin E."/>
            <person name="Baudet D."/>
            <person name="Noel J."/>
            <person name="Ndikumana S."/>
            <person name="Charron P."/>
            <person name="St-Onge C."/>
            <person name="Giorgi J."/>
            <person name="Grigoriev I.V."/>
            <person name="Roux C."/>
            <person name="Martin F.M."/>
            <person name="Corradi N."/>
        </authorList>
    </citation>
    <scope>NUCLEOTIDE SEQUENCE [LARGE SCALE GENOMIC DNA]</scope>
    <source>
        <strain evidence="6 7">A1</strain>
    </source>
</reference>